<dbReference type="SUPFAM" id="SSF50346">
    <property type="entry name" value="PRC-barrel domain"/>
    <property type="match status" value="1"/>
</dbReference>
<evidence type="ECO:0000313" key="2">
    <source>
        <dbReference type="EMBL" id="KAE9232700.1"/>
    </source>
</evidence>
<dbReference type="Gene3D" id="3.10.20.360">
    <property type="entry name" value="CKK domain"/>
    <property type="match status" value="1"/>
</dbReference>
<reference evidence="2 3" key="1">
    <citation type="submission" date="2018-08" db="EMBL/GenBank/DDBJ databases">
        <title>Genomic investigation of the strawberry pathogen Phytophthora fragariae indicates pathogenicity is determined by transcriptional variation in three key races.</title>
        <authorList>
            <person name="Adams T.M."/>
            <person name="Armitage A.D."/>
            <person name="Sobczyk M.K."/>
            <person name="Bates H.J."/>
            <person name="Dunwell J.M."/>
            <person name="Nellist C.F."/>
            <person name="Harrison R.J."/>
        </authorList>
    </citation>
    <scope>NUCLEOTIDE SEQUENCE [LARGE SCALE GENOMIC DNA]</scope>
    <source>
        <strain evidence="2 3">NOV-27</strain>
    </source>
</reference>
<evidence type="ECO:0000259" key="1">
    <source>
        <dbReference type="PROSITE" id="PS51508"/>
    </source>
</evidence>
<dbReference type="EMBL" id="QXGB01000072">
    <property type="protein sequence ID" value="KAE9232700.1"/>
    <property type="molecule type" value="Genomic_DNA"/>
</dbReference>
<dbReference type="Pfam" id="PF08683">
    <property type="entry name" value="CAMSAP_CKK"/>
    <property type="match status" value="1"/>
</dbReference>
<keyword evidence="3" id="KW-1185">Reference proteome</keyword>
<dbReference type="OrthoDB" id="2125658at2759"/>
<dbReference type="InterPro" id="IPR038209">
    <property type="entry name" value="CKK_dom_sf"/>
</dbReference>
<protein>
    <recommendedName>
        <fullName evidence="1">CKK domain-containing protein</fullName>
    </recommendedName>
</protein>
<dbReference type="InterPro" id="IPR032940">
    <property type="entry name" value="CAMSAP"/>
</dbReference>
<evidence type="ECO:0000313" key="3">
    <source>
        <dbReference type="Proteomes" id="UP000433483"/>
    </source>
</evidence>
<proteinExistence type="predicted"/>
<dbReference type="InterPro" id="IPR014797">
    <property type="entry name" value="CKK_CAMSAP"/>
</dbReference>
<name>A0A6A3ZBC9_9STRA</name>
<comment type="caution">
    <text evidence="2">The sequence shown here is derived from an EMBL/GenBank/DDBJ whole genome shotgun (WGS) entry which is preliminary data.</text>
</comment>
<dbReference type="Proteomes" id="UP000433483">
    <property type="component" value="Unassembled WGS sequence"/>
</dbReference>
<dbReference type="GO" id="GO:0005516">
    <property type="term" value="F:calmodulin binding"/>
    <property type="evidence" value="ECO:0007669"/>
    <property type="project" value="InterPro"/>
</dbReference>
<dbReference type="PANTHER" id="PTHR21595">
    <property type="entry name" value="PATRONIN"/>
    <property type="match status" value="1"/>
</dbReference>
<dbReference type="AlphaFoldDB" id="A0A6A3ZBC9"/>
<dbReference type="SMART" id="SM01051">
    <property type="entry name" value="CAMSAP_CKK"/>
    <property type="match status" value="1"/>
</dbReference>
<dbReference type="PANTHER" id="PTHR21595:SF0">
    <property type="entry name" value="PATRONIN"/>
    <property type="match status" value="1"/>
</dbReference>
<dbReference type="GO" id="GO:0008017">
    <property type="term" value="F:microtubule binding"/>
    <property type="evidence" value="ECO:0007669"/>
    <property type="project" value="InterPro"/>
</dbReference>
<organism evidence="2 3">
    <name type="scientific">Phytophthora fragariae</name>
    <dbReference type="NCBI Taxonomy" id="53985"/>
    <lineage>
        <taxon>Eukaryota</taxon>
        <taxon>Sar</taxon>
        <taxon>Stramenopiles</taxon>
        <taxon>Oomycota</taxon>
        <taxon>Peronosporomycetes</taxon>
        <taxon>Peronosporales</taxon>
        <taxon>Peronosporaceae</taxon>
        <taxon>Phytophthora</taxon>
    </lineage>
</organism>
<gene>
    <name evidence="2" type="ORF">PF005_g2617</name>
</gene>
<feature type="domain" description="CKK" evidence="1">
    <location>
        <begin position="221"/>
        <end position="365"/>
    </location>
</feature>
<sequence>MTKKKTLSPTASLATCLDFAARVLFSTASVQEICTKPVLAPMVVEAHRYGQQATKHLEPGAPPDVRKLLKVLQSNNLDRASPLAKLDVADLTWDFEGTVADTLEMELEELKDRAAMNITDICVVFSASTPASTGGQAVIWFPLKNHQDLRDEDDRRSAIKKQQILLENDASYSVWAVFKNDTRIDNQKDRQAPSTVMKDGMVSQFAVDQEMPTNTKSADHFDASGVDQGDASNRQLMQNALEFTLLAGGSMEKERAQALQALADSTCDNFIVLLKSAKELKFRALYENHVERDSATRIYSVLPNNSSRAPLKLGGSEVISQFFKYSSAKKQFLPVSTRSFTVKTDACALVEQLVFKGKSKSSRLL</sequence>
<dbReference type="InterPro" id="IPR011033">
    <property type="entry name" value="PRC_barrel-like_sf"/>
</dbReference>
<dbReference type="PROSITE" id="PS51508">
    <property type="entry name" value="CKK"/>
    <property type="match status" value="1"/>
</dbReference>
<accession>A0A6A3ZBC9</accession>